<evidence type="ECO:0000313" key="3">
    <source>
        <dbReference type="Proteomes" id="UP000075714"/>
    </source>
</evidence>
<comment type="caution">
    <text evidence="2">The sequence shown here is derived from an EMBL/GenBank/DDBJ whole genome shotgun (WGS) entry which is preliminary data.</text>
</comment>
<proteinExistence type="predicted"/>
<gene>
    <name evidence="2" type="ORF">GPECTOR_8g313</name>
</gene>
<dbReference type="EMBL" id="LSYV01000009">
    <property type="protein sequence ID" value="KXZ52938.1"/>
    <property type="molecule type" value="Genomic_DNA"/>
</dbReference>
<dbReference type="Gene3D" id="1.25.40.20">
    <property type="entry name" value="Ankyrin repeat-containing domain"/>
    <property type="match status" value="1"/>
</dbReference>
<dbReference type="STRING" id="33097.A0A150GTC6"/>
<sequence length="671" mass="68650">MSLDRRRMLLCRTAASGDIRNLIAASEAAGLVLSCREFCAAAASGNIATCEWLHQIGVRMTSSHGLDPVRDAASAGHRHMVEWLIGKGLTPQASATFEALRQGHADLAEWLLPQCPDWRRDAEQVADGLAAVARGCDLATLQRLFSAWMPPLRPEERNEGAGGAGGDDGGGGDGAAAAPPNAGDGGGQPPPAAGDVVAGVGAAGGGAAEAAQPPPALAAQVGRLRSRHIGRILRHAAGSPTPDWLAKLEWLEGELCGGPPAPAAAAAAASVSSLPAALDAAALAAALSAAVAAAAADPDGAAADYRFDSVLGGAAGMPASSASSASATVTERIARLLARGYPLTDYTLKAAAAAANEPLVQLLIESGVRVTRSSLVAAAEAGSVPALRALRAAADPETMERFLMDCLVSGRERGCFPFTMDKEEHEGVVAWLAEELGWEARLEPALLLGAAASLGSVGLMRWLTAERGVWWRGGYGYGGCYGYRVNADLNGVNVDLDGNIEVDDDDNADGDAGDAAAVWEHAAEGGCREALDWLADAGCPMEPLQGRPYVIAAAHGDLATIRALRSVAYPWGARGGCLFAECVRTCDVPALQCLLVQCCPHNWSEAAVAAESALLDQKAWTAAAEAEAAEGQGEEGAGGSGATGPQGLQLERERLRLLQMAPGAASDGART</sequence>
<name>A0A150GTC6_GONPE</name>
<feature type="region of interest" description="Disordered" evidence="1">
    <location>
        <begin position="625"/>
        <end position="646"/>
    </location>
</feature>
<evidence type="ECO:0000256" key="1">
    <source>
        <dbReference type="SAM" id="MobiDB-lite"/>
    </source>
</evidence>
<dbReference type="GO" id="GO:0005783">
    <property type="term" value="C:endoplasmic reticulum"/>
    <property type="evidence" value="ECO:0007669"/>
    <property type="project" value="TreeGrafter"/>
</dbReference>
<feature type="compositionally biased region" description="Gly residues" evidence="1">
    <location>
        <begin position="634"/>
        <end position="644"/>
    </location>
</feature>
<dbReference type="Proteomes" id="UP000075714">
    <property type="component" value="Unassembled WGS sequence"/>
</dbReference>
<feature type="region of interest" description="Disordered" evidence="1">
    <location>
        <begin position="150"/>
        <end position="198"/>
    </location>
</feature>
<protein>
    <recommendedName>
        <fullName evidence="4">Ankyrin repeat domain-containing protein</fullName>
    </recommendedName>
</protein>
<dbReference type="GO" id="GO:0046513">
    <property type="term" value="P:ceramide biosynthetic process"/>
    <property type="evidence" value="ECO:0007669"/>
    <property type="project" value="TreeGrafter"/>
</dbReference>
<dbReference type="SUPFAM" id="SSF48403">
    <property type="entry name" value="Ankyrin repeat"/>
    <property type="match status" value="1"/>
</dbReference>
<dbReference type="PANTHER" id="PTHR12393:SF6">
    <property type="entry name" value="SPHINGOMYELIN PHOSPHODIESTERASE 2"/>
    <property type="match status" value="1"/>
</dbReference>
<dbReference type="InterPro" id="IPR036770">
    <property type="entry name" value="Ankyrin_rpt-contain_sf"/>
</dbReference>
<evidence type="ECO:0008006" key="4">
    <source>
        <dbReference type="Google" id="ProtNLM"/>
    </source>
</evidence>
<dbReference type="GO" id="GO:0016020">
    <property type="term" value="C:membrane"/>
    <property type="evidence" value="ECO:0007669"/>
    <property type="project" value="TreeGrafter"/>
</dbReference>
<organism evidence="2 3">
    <name type="scientific">Gonium pectorale</name>
    <name type="common">Green alga</name>
    <dbReference type="NCBI Taxonomy" id="33097"/>
    <lineage>
        <taxon>Eukaryota</taxon>
        <taxon>Viridiplantae</taxon>
        <taxon>Chlorophyta</taxon>
        <taxon>core chlorophytes</taxon>
        <taxon>Chlorophyceae</taxon>
        <taxon>CS clade</taxon>
        <taxon>Chlamydomonadales</taxon>
        <taxon>Volvocaceae</taxon>
        <taxon>Gonium</taxon>
    </lineage>
</organism>
<dbReference type="GO" id="GO:0004620">
    <property type="term" value="F:phospholipase activity"/>
    <property type="evidence" value="ECO:0007669"/>
    <property type="project" value="TreeGrafter"/>
</dbReference>
<dbReference type="PANTHER" id="PTHR12393">
    <property type="entry name" value="SPHINGOMYELIN PHOSPHODIESTERASE RELATED"/>
    <property type="match status" value="1"/>
</dbReference>
<dbReference type="OrthoDB" id="63514at2759"/>
<reference evidence="3" key="1">
    <citation type="journal article" date="2016" name="Nat. Commun.">
        <title>The Gonium pectorale genome demonstrates co-option of cell cycle regulation during the evolution of multicellularity.</title>
        <authorList>
            <person name="Hanschen E.R."/>
            <person name="Marriage T.N."/>
            <person name="Ferris P.J."/>
            <person name="Hamaji T."/>
            <person name="Toyoda A."/>
            <person name="Fujiyama A."/>
            <person name="Neme R."/>
            <person name="Noguchi H."/>
            <person name="Minakuchi Y."/>
            <person name="Suzuki M."/>
            <person name="Kawai-Toyooka H."/>
            <person name="Smith D.R."/>
            <person name="Sparks H."/>
            <person name="Anderson J."/>
            <person name="Bakaric R."/>
            <person name="Luria V."/>
            <person name="Karger A."/>
            <person name="Kirschner M.W."/>
            <person name="Durand P.M."/>
            <person name="Michod R.E."/>
            <person name="Nozaki H."/>
            <person name="Olson B.J."/>
        </authorList>
    </citation>
    <scope>NUCLEOTIDE SEQUENCE [LARGE SCALE GENOMIC DNA]</scope>
    <source>
        <strain evidence="3">NIES-2863</strain>
    </source>
</reference>
<dbReference type="AlphaFoldDB" id="A0A150GTC6"/>
<keyword evidence="3" id="KW-1185">Reference proteome</keyword>
<dbReference type="GO" id="GO:0030149">
    <property type="term" value="P:sphingolipid catabolic process"/>
    <property type="evidence" value="ECO:0007669"/>
    <property type="project" value="TreeGrafter"/>
</dbReference>
<feature type="compositionally biased region" description="Gly residues" evidence="1">
    <location>
        <begin position="160"/>
        <end position="174"/>
    </location>
</feature>
<accession>A0A150GTC6</accession>
<evidence type="ECO:0000313" key="2">
    <source>
        <dbReference type="EMBL" id="KXZ52938.1"/>
    </source>
</evidence>
<dbReference type="GO" id="GO:0071944">
    <property type="term" value="C:cell periphery"/>
    <property type="evidence" value="ECO:0007669"/>
    <property type="project" value="TreeGrafter"/>
</dbReference>